<comment type="function">
    <text evidence="3">Involved in pre-mRNA splicing.</text>
</comment>
<evidence type="ECO:0000259" key="5">
    <source>
        <dbReference type="Pfam" id="PF02731"/>
    </source>
</evidence>
<keyword evidence="3" id="KW-0508">mRNA splicing</keyword>
<feature type="compositionally biased region" description="Polar residues" evidence="4">
    <location>
        <begin position="1"/>
        <end position="21"/>
    </location>
</feature>
<accession>A0ABR2VNQ9</accession>
<comment type="caution">
    <text evidence="6">The sequence shown here is derived from an EMBL/GenBank/DDBJ whole genome shotgun (WGS) entry which is preliminary data.</text>
</comment>
<feature type="non-terminal residue" evidence="6">
    <location>
        <position position="501"/>
    </location>
</feature>
<keyword evidence="3" id="KW-0747">Spliceosome</keyword>
<name>A0ABR2VNQ9_9FUNG</name>
<dbReference type="Pfam" id="PF02731">
    <property type="entry name" value="SKIP_SNW"/>
    <property type="match status" value="1"/>
</dbReference>
<keyword evidence="3" id="KW-0539">Nucleus</keyword>
<comment type="similarity">
    <text evidence="1 3">Belongs to the SNW family.</text>
</comment>
<evidence type="ECO:0000256" key="2">
    <source>
        <dbReference type="ARBA" id="ARBA00022160"/>
    </source>
</evidence>
<gene>
    <name evidence="6" type="primary">PRP45_2</name>
    <name evidence="6" type="ORF">K7432_015407</name>
</gene>
<keyword evidence="7" id="KW-1185">Reference proteome</keyword>
<organism evidence="6 7">
    <name type="scientific">Basidiobolus ranarum</name>
    <dbReference type="NCBI Taxonomy" id="34480"/>
    <lineage>
        <taxon>Eukaryota</taxon>
        <taxon>Fungi</taxon>
        <taxon>Fungi incertae sedis</taxon>
        <taxon>Zoopagomycota</taxon>
        <taxon>Entomophthoromycotina</taxon>
        <taxon>Basidiobolomycetes</taxon>
        <taxon>Basidiobolales</taxon>
        <taxon>Basidiobolaceae</taxon>
        <taxon>Basidiobolus</taxon>
    </lineage>
</organism>
<dbReference type="InterPro" id="IPR004015">
    <property type="entry name" value="SKI-int_prot_SKIP_SNW-dom"/>
</dbReference>
<proteinExistence type="inferred from homology"/>
<feature type="region of interest" description="Disordered" evidence="4">
    <location>
        <begin position="208"/>
        <end position="232"/>
    </location>
</feature>
<dbReference type="Proteomes" id="UP001479436">
    <property type="component" value="Unassembled WGS sequence"/>
</dbReference>
<evidence type="ECO:0000256" key="1">
    <source>
        <dbReference type="ARBA" id="ARBA00010197"/>
    </source>
</evidence>
<protein>
    <recommendedName>
        <fullName evidence="2 3">Pre-mRNA-processing protein 45</fullName>
    </recommendedName>
</protein>
<feature type="region of interest" description="Disordered" evidence="4">
    <location>
        <begin position="1"/>
        <end position="49"/>
    </location>
</feature>
<evidence type="ECO:0000313" key="6">
    <source>
        <dbReference type="EMBL" id="KAK9685711.1"/>
    </source>
</evidence>
<feature type="region of interest" description="Disordered" evidence="4">
    <location>
        <begin position="329"/>
        <end position="387"/>
    </location>
</feature>
<evidence type="ECO:0000256" key="3">
    <source>
        <dbReference type="RuleBase" id="RU367140"/>
    </source>
</evidence>
<comment type="subcellular location">
    <subcellularLocation>
        <location evidence="3">Nucleus</location>
    </subcellularLocation>
</comment>
<reference evidence="6 7" key="1">
    <citation type="submission" date="2023-04" db="EMBL/GenBank/DDBJ databases">
        <title>Genome of Basidiobolus ranarum AG-B5.</title>
        <authorList>
            <person name="Stajich J.E."/>
            <person name="Carter-House D."/>
            <person name="Gryganskyi A."/>
        </authorList>
    </citation>
    <scope>NUCLEOTIDE SEQUENCE [LARGE SCALE GENOMIC DNA]</scope>
    <source>
        <strain evidence="6 7">AG-B5</strain>
    </source>
</reference>
<feature type="compositionally biased region" description="Basic and acidic residues" evidence="4">
    <location>
        <begin position="364"/>
        <end position="387"/>
    </location>
</feature>
<feature type="domain" description="SKI-interacting protein SKIP SNW" evidence="5">
    <location>
        <begin position="175"/>
        <end position="334"/>
    </location>
</feature>
<dbReference type="PANTHER" id="PTHR12096">
    <property type="entry name" value="NUCLEAR PROTEIN SKIP-RELATED"/>
    <property type="match status" value="1"/>
</dbReference>
<evidence type="ECO:0000256" key="4">
    <source>
        <dbReference type="SAM" id="MobiDB-lite"/>
    </source>
</evidence>
<dbReference type="InterPro" id="IPR017862">
    <property type="entry name" value="SKI-int_prot_SKIP"/>
</dbReference>
<dbReference type="EMBL" id="JASJQH010008956">
    <property type="protein sequence ID" value="KAK9685711.1"/>
    <property type="molecule type" value="Genomic_DNA"/>
</dbReference>
<keyword evidence="3" id="KW-0507">mRNA processing</keyword>
<comment type="subunit">
    <text evidence="3">Associated with the spliceosome.</text>
</comment>
<evidence type="ECO:0000313" key="7">
    <source>
        <dbReference type="Proteomes" id="UP001479436"/>
    </source>
</evidence>
<sequence length="501" mass="55944">MSSLSSVLPNPKNHSVSTSKPNYEERSLGQIISTKNAPPPYRSRAGWIPRAPEDFGDGGAFPEIHVAQYPLNMGRKTSKGGNTISLQVDAEGNVQYDAIAKHGHSDSRIVHSHFKDLVPLRQRADVGEVTLDRPSEEDVQETADRTRAALEKIVQGKITASQPKSVNVQNDIKAQYIRYTPQQQSGSTGSGAKQRIIRMVEAPVDPMEPSKFKHKKIPRGPPSPPAPVMHSPPRKVTAEEQQAWIIPPCVSNWKNAKGYTIPLDKRLAADGRGIQEVKINDNFAKLSEALYAADRHTREEVRQRQLMEQKISQKQKAAQEEHLRMLAQRAREERSGISSTNDASRPSRPSAADLASSSEDEDDDRAKEREKIRRDKERERERELKLSRMGADAKMKYAAKSENRDISEKIALGLAKPSHSKESMFDSRLFNQNEGIGSGFKDEEAYDLYSKPLFAGSSANSIYKVKKDADSELYGGGKEEEINKMLGQERFSKELGSRGFK</sequence>